<dbReference type="NCBIfam" id="TIGR00368">
    <property type="entry name" value="YifB family Mg chelatase-like AAA ATPase"/>
    <property type="match status" value="1"/>
</dbReference>
<dbReference type="GO" id="GO:0005524">
    <property type="term" value="F:ATP binding"/>
    <property type="evidence" value="ECO:0007669"/>
    <property type="project" value="UniProtKB-KW"/>
</dbReference>
<dbReference type="InterPro" id="IPR004482">
    <property type="entry name" value="Mg_chelat-rel"/>
</dbReference>
<dbReference type="Gene3D" id="3.40.50.300">
    <property type="entry name" value="P-loop containing nucleotide triphosphate hydrolases"/>
    <property type="match status" value="1"/>
</dbReference>
<comment type="caution">
    <text evidence="3">The sequence shown here is derived from an EMBL/GenBank/DDBJ whole genome shotgun (WGS) entry which is preliminary data.</text>
</comment>
<keyword evidence="3" id="KW-0547">Nucleotide-binding</keyword>
<comment type="similarity">
    <text evidence="1">Belongs to the Mg-chelatase subunits D/I family. ComM subfamily.</text>
</comment>
<dbReference type="Pfam" id="PF13541">
    <property type="entry name" value="ChlI"/>
    <property type="match status" value="1"/>
</dbReference>
<keyword evidence="3" id="KW-0067">ATP-binding</keyword>
<dbReference type="SUPFAM" id="SSF52540">
    <property type="entry name" value="P-loop containing nucleoside triphosphate hydrolases"/>
    <property type="match status" value="1"/>
</dbReference>
<proteinExistence type="inferred from homology"/>
<dbReference type="InterPro" id="IPR027417">
    <property type="entry name" value="P-loop_NTPase"/>
</dbReference>
<protein>
    <submittedName>
        <fullName evidence="3">ATP-binding protein</fullName>
    </submittedName>
</protein>
<dbReference type="InterPro" id="IPR025158">
    <property type="entry name" value="Mg_chelat-rel_C"/>
</dbReference>
<organism evidence="3">
    <name type="scientific">candidate division WWE3 bacterium</name>
    <dbReference type="NCBI Taxonomy" id="2053526"/>
    <lineage>
        <taxon>Bacteria</taxon>
        <taxon>Katanobacteria</taxon>
    </lineage>
</organism>
<evidence type="ECO:0000256" key="1">
    <source>
        <dbReference type="ARBA" id="ARBA00006354"/>
    </source>
</evidence>
<dbReference type="Gene3D" id="3.30.230.10">
    <property type="match status" value="1"/>
</dbReference>
<reference evidence="3" key="1">
    <citation type="journal article" date="2020" name="mSystems">
        <title>Genome- and Community-Level Interaction Insights into Carbon Utilization and Element Cycling Functions of Hydrothermarchaeota in Hydrothermal Sediment.</title>
        <authorList>
            <person name="Zhou Z."/>
            <person name="Liu Y."/>
            <person name="Xu W."/>
            <person name="Pan J."/>
            <person name="Luo Z.H."/>
            <person name="Li M."/>
        </authorList>
    </citation>
    <scope>NUCLEOTIDE SEQUENCE [LARGE SCALE GENOMIC DNA]</scope>
    <source>
        <strain evidence="3">SpSt-417</strain>
    </source>
</reference>
<sequence>MKKGVDITLIKVKTATMHGLDMLDVVVEVNITSRGFPSFDIVGMASKSVQESRERVRSALIASGFEFPQKKILVNLIPADMQKGGTAFDFPIAAAIIAHLCNKSLPANTYFYGELSLSGDLNYTKGCFNLGLHILHSGKKGRILIPKRSEGEVKLLEGLAYIPFSNLKELSLILGREDGIKLSYGQKVYSNIERPIKNDTHLLEHIKGQERAKRALLVSLCGWHNIMFIGSPGTGKTMLANSIPAMLPQLSYEDSIEVTRIYSSTGLLNESTFLIEETPFRTLHHSASMAGIIGGGNPFRVGEIGLAHKGVLFFDELPEFPSRILDFLRQPLEDKHINLARFNYKITIPSDFLLVATANPCSCGYYGSKVKDCICTTAQRQRYFSKISGAILDRVDIIVPVNLQEESGSSVSEYNSTKYFKKIIERVRTKHKNSLISKTVAKGNIKDESKGFTLNSKTQKLFDQASRSLNISMRSQVKILNMSRTIADIEEKTEIEEAHMLEAISYRTSYLSTFNKYY</sequence>
<dbReference type="InterPro" id="IPR045006">
    <property type="entry name" value="CHLI-like"/>
</dbReference>
<dbReference type="SUPFAM" id="SSF54211">
    <property type="entry name" value="Ribosomal protein S5 domain 2-like"/>
    <property type="match status" value="1"/>
</dbReference>
<name>A0A7C4TP65_UNCKA</name>
<gene>
    <name evidence="3" type="ORF">ENR63_02280</name>
</gene>
<evidence type="ECO:0000259" key="2">
    <source>
        <dbReference type="SMART" id="SM00382"/>
    </source>
</evidence>
<dbReference type="Pfam" id="PF01078">
    <property type="entry name" value="Mg_chelatase"/>
    <property type="match status" value="1"/>
</dbReference>
<feature type="domain" description="AAA+ ATPase" evidence="2">
    <location>
        <begin position="222"/>
        <end position="405"/>
    </location>
</feature>
<dbReference type="SMART" id="SM00382">
    <property type="entry name" value="AAA"/>
    <property type="match status" value="1"/>
</dbReference>
<accession>A0A7C4TP65</accession>
<dbReference type="InterPro" id="IPR003593">
    <property type="entry name" value="AAA+_ATPase"/>
</dbReference>
<dbReference type="PANTHER" id="PTHR32039:SF7">
    <property type="entry name" value="COMPETENCE PROTEIN COMM"/>
    <property type="match status" value="1"/>
</dbReference>
<dbReference type="Pfam" id="PF13335">
    <property type="entry name" value="Mg_chelatase_C"/>
    <property type="match status" value="1"/>
</dbReference>
<dbReference type="EMBL" id="DSRT01000120">
    <property type="protein sequence ID" value="HGW29727.1"/>
    <property type="molecule type" value="Genomic_DNA"/>
</dbReference>
<dbReference type="AlphaFoldDB" id="A0A7C4TP65"/>
<dbReference type="InterPro" id="IPR014721">
    <property type="entry name" value="Ribsml_uS5_D2-typ_fold_subgr"/>
</dbReference>
<dbReference type="InterPro" id="IPR000523">
    <property type="entry name" value="Mg_chelatse_chII-like_cat_dom"/>
</dbReference>
<dbReference type="CDD" id="cd00009">
    <property type="entry name" value="AAA"/>
    <property type="match status" value="1"/>
</dbReference>
<dbReference type="PANTHER" id="PTHR32039">
    <property type="entry name" value="MAGNESIUM-CHELATASE SUBUNIT CHLI"/>
    <property type="match status" value="1"/>
</dbReference>
<dbReference type="InterPro" id="IPR020568">
    <property type="entry name" value="Ribosomal_Su5_D2-typ_SF"/>
</dbReference>
<evidence type="ECO:0000313" key="3">
    <source>
        <dbReference type="EMBL" id="HGW29727.1"/>
    </source>
</evidence>